<dbReference type="PANTHER" id="PTHR33204:SF37">
    <property type="entry name" value="HTH-TYPE TRANSCRIPTIONAL REGULATOR YODB"/>
    <property type="match status" value="1"/>
</dbReference>
<keyword evidence="3" id="KW-0804">Transcription</keyword>
<comment type="caution">
    <text evidence="5">The sequence shown here is derived from an EMBL/GenBank/DDBJ whole genome shotgun (WGS) entry which is preliminary data.</text>
</comment>
<accession>A0A330GST8</accession>
<dbReference type="GO" id="GO:0003677">
    <property type="term" value="F:DNA binding"/>
    <property type="evidence" value="ECO:0007669"/>
    <property type="project" value="UniProtKB-KW"/>
</dbReference>
<evidence type="ECO:0000256" key="3">
    <source>
        <dbReference type="ARBA" id="ARBA00023163"/>
    </source>
</evidence>
<reference evidence="5 6" key="2">
    <citation type="submission" date="2018-07" db="EMBL/GenBank/DDBJ databases">
        <title>Diversity of Mesorhizobium strains in Brazil.</title>
        <authorList>
            <person name="Helene L.C.F."/>
            <person name="Dall'Agnol R."/>
            <person name="Delamuta J.R.M."/>
            <person name="Hungria M."/>
        </authorList>
    </citation>
    <scope>NUCLEOTIDE SEQUENCE [LARGE SCALE GENOMIC DNA]</scope>
    <source>
        <strain evidence="5 6">CNPSo 3140</strain>
    </source>
</reference>
<evidence type="ECO:0000313" key="5">
    <source>
        <dbReference type="EMBL" id="RAZ72390.1"/>
    </source>
</evidence>
<evidence type="ECO:0000259" key="4">
    <source>
        <dbReference type="PROSITE" id="PS51118"/>
    </source>
</evidence>
<dbReference type="SUPFAM" id="SSF46785">
    <property type="entry name" value="Winged helix' DNA-binding domain"/>
    <property type="match status" value="1"/>
</dbReference>
<protein>
    <recommendedName>
        <fullName evidence="4">HTH hxlR-type domain-containing protein</fullName>
    </recommendedName>
</protein>
<dbReference type="InterPro" id="IPR036388">
    <property type="entry name" value="WH-like_DNA-bd_sf"/>
</dbReference>
<keyword evidence="2" id="KW-0238">DNA-binding</keyword>
<keyword evidence="1" id="KW-0805">Transcription regulation</keyword>
<dbReference type="Gene3D" id="1.10.10.10">
    <property type="entry name" value="Winged helix-like DNA-binding domain superfamily/Winged helix DNA-binding domain"/>
    <property type="match status" value="1"/>
</dbReference>
<name>A0A330GST8_9HYPH</name>
<evidence type="ECO:0000256" key="1">
    <source>
        <dbReference type="ARBA" id="ARBA00023015"/>
    </source>
</evidence>
<dbReference type="RefSeq" id="WP_112130811.1">
    <property type="nucleotide sequence ID" value="NZ_QMBQ01000011.1"/>
</dbReference>
<proteinExistence type="predicted"/>
<dbReference type="Proteomes" id="UP000251956">
    <property type="component" value="Unassembled WGS sequence"/>
</dbReference>
<keyword evidence="6" id="KW-1185">Reference proteome</keyword>
<sequence>MTRRPYGLLCPISRACKFLEPRWTTQILTELWNGSTRFNHIRKGEGNISSALLSRRLKEMEALGLVERIDDEASGTIAYCRTEKSIKLEPAMNAPAEWAQCNIEAEVALADEG</sequence>
<dbReference type="InterPro" id="IPR036390">
    <property type="entry name" value="WH_DNA-bd_sf"/>
</dbReference>
<dbReference type="EMBL" id="QMBQ01000011">
    <property type="protein sequence ID" value="RAZ72390.1"/>
    <property type="molecule type" value="Genomic_DNA"/>
</dbReference>
<gene>
    <name evidence="5" type="ORF">DPM35_29005</name>
</gene>
<dbReference type="OrthoDB" id="9782219at2"/>
<dbReference type="AlphaFoldDB" id="A0A330GST8"/>
<dbReference type="PANTHER" id="PTHR33204">
    <property type="entry name" value="TRANSCRIPTIONAL REGULATOR, MARR FAMILY"/>
    <property type="match status" value="1"/>
</dbReference>
<dbReference type="Pfam" id="PF01638">
    <property type="entry name" value="HxlR"/>
    <property type="match status" value="1"/>
</dbReference>
<dbReference type="InterPro" id="IPR002577">
    <property type="entry name" value="HTH_HxlR"/>
</dbReference>
<organism evidence="5 6">
    <name type="scientific">Mesorhizobium atlanticum</name>
    <dbReference type="NCBI Taxonomy" id="2233532"/>
    <lineage>
        <taxon>Bacteria</taxon>
        <taxon>Pseudomonadati</taxon>
        <taxon>Pseudomonadota</taxon>
        <taxon>Alphaproteobacteria</taxon>
        <taxon>Hyphomicrobiales</taxon>
        <taxon>Phyllobacteriaceae</taxon>
        <taxon>Mesorhizobium</taxon>
    </lineage>
</organism>
<dbReference type="PROSITE" id="PS51118">
    <property type="entry name" value="HTH_HXLR"/>
    <property type="match status" value="1"/>
</dbReference>
<feature type="domain" description="HTH hxlR-type" evidence="4">
    <location>
        <begin position="10"/>
        <end position="107"/>
    </location>
</feature>
<evidence type="ECO:0000313" key="6">
    <source>
        <dbReference type="Proteomes" id="UP000251956"/>
    </source>
</evidence>
<reference evidence="6" key="1">
    <citation type="submission" date="2018-06" db="EMBL/GenBank/DDBJ databases">
        <authorList>
            <person name="Helene L.C."/>
            <person name="Dall'Agnol R."/>
            <person name="Delamuta J.R."/>
            <person name="Hungria M."/>
        </authorList>
    </citation>
    <scope>NUCLEOTIDE SEQUENCE [LARGE SCALE GENOMIC DNA]</scope>
    <source>
        <strain evidence="6">CNPSo 3140</strain>
    </source>
</reference>
<evidence type="ECO:0000256" key="2">
    <source>
        <dbReference type="ARBA" id="ARBA00023125"/>
    </source>
</evidence>